<dbReference type="AlphaFoldDB" id="A0A061AIA7"/>
<dbReference type="STRING" id="35623.Aocu_12680"/>
<feature type="transmembrane region" description="Helical" evidence="7">
    <location>
        <begin position="137"/>
        <end position="155"/>
    </location>
</feature>
<feature type="transmembrane region" description="Helical" evidence="7">
    <location>
        <begin position="109"/>
        <end position="130"/>
    </location>
</feature>
<dbReference type="KEGG" id="aoc:Aocu_12680"/>
<accession>A0A061AIA7</accession>
<name>A0A061AIA7_9MOLU</name>
<evidence type="ECO:0000256" key="4">
    <source>
        <dbReference type="ARBA" id="ARBA00022692"/>
    </source>
</evidence>
<evidence type="ECO:0000256" key="5">
    <source>
        <dbReference type="ARBA" id="ARBA00022989"/>
    </source>
</evidence>
<dbReference type="RefSeq" id="WP_045749769.1">
    <property type="nucleotide sequence ID" value="NZ_FUZK01000001.1"/>
</dbReference>
<dbReference type="PANTHER" id="PTHR43663">
    <property type="entry name" value="CHROMATE TRANSPORT PROTEIN-RELATED"/>
    <property type="match status" value="1"/>
</dbReference>
<dbReference type="Proteomes" id="UP000032434">
    <property type="component" value="Chromosome 1"/>
</dbReference>
<dbReference type="GO" id="GO:0015109">
    <property type="term" value="F:chromate transmembrane transporter activity"/>
    <property type="evidence" value="ECO:0007669"/>
    <property type="project" value="InterPro"/>
</dbReference>
<dbReference type="InterPro" id="IPR052518">
    <property type="entry name" value="CHR_Transporter"/>
</dbReference>
<dbReference type="EMBL" id="LK028559">
    <property type="protein sequence ID" value="CDR31341.1"/>
    <property type="molecule type" value="Genomic_DNA"/>
</dbReference>
<dbReference type="InParanoid" id="A0A061AIA7"/>
<keyword evidence="5 7" id="KW-1133">Transmembrane helix</keyword>
<dbReference type="PATRIC" id="fig|35623.3.peg.1267"/>
<evidence type="ECO:0000313" key="9">
    <source>
        <dbReference type="Proteomes" id="UP000032434"/>
    </source>
</evidence>
<dbReference type="OrthoDB" id="9788907at2"/>
<evidence type="ECO:0000256" key="2">
    <source>
        <dbReference type="ARBA" id="ARBA00005262"/>
    </source>
</evidence>
<organism evidence="8 9">
    <name type="scientific">Acholeplasma oculi</name>
    <dbReference type="NCBI Taxonomy" id="35623"/>
    <lineage>
        <taxon>Bacteria</taxon>
        <taxon>Bacillati</taxon>
        <taxon>Mycoplasmatota</taxon>
        <taxon>Mollicutes</taxon>
        <taxon>Acholeplasmatales</taxon>
        <taxon>Acholeplasmataceae</taxon>
        <taxon>Acholeplasma</taxon>
    </lineage>
</organism>
<sequence>MIKNPYLDIFITFFKIGLFTFGGGYAMIRVMEKEVVENKKWIDEKTMLDLVAISQSTPGPFAINGATFIGYQHKKFWGSVLATLGVVLPSMTIIILISIFLVAFNENMYIQNVLKGINAGVSVLIFNAWFRLTKQAGLSFTNIVLMILGFVISFFFPEFSIIYLLILTAISAIVFGYVFKGVIKDDTRTP</sequence>
<evidence type="ECO:0000256" key="7">
    <source>
        <dbReference type="SAM" id="Phobius"/>
    </source>
</evidence>
<dbReference type="Pfam" id="PF02417">
    <property type="entry name" value="Chromate_transp"/>
    <property type="match status" value="1"/>
</dbReference>
<comment type="subcellular location">
    <subcellularLocation>
        <location evidence="1">Cell membrane</location>
        <topology evidence="1">Multi-pass membrane protein</topology>
    </subcellularLocation>
</comment>
<feature type="transmembrane region" description="Helical" evidence="7">
    <location>
        <begin position="6"/>
        <end position="28"/>
    </location>
</feature>
<reference evidence="9" key="1">
    <citation type="submission" date="2014-05" db="EMBL/GenBank/DDBJ databases">
        <authorList>
            <person name="Kube M."/>
        </authorList>
    </citation>
    <scope>NUCLEOTIDE SEQUENCE [LARGE SCALE GENOMIC DNA]</scope>
</reference>
<dbReference type="PANTHER" id="PTHR43663:SF1">
    <property type="entry name" value="CHROMATE TRANSPORTER"/>
    <property type="match status" value="1"/>
</dbReference>
<evidence type="ECO:0000256" key="6">
    <source>
        <dbReference type="ARBA" id="ARBA00023136"/>
    </source>
</evidence>
<comment type="similarity">
    <text evidence="2">Belongs to the chromate ion transporter (CHR) (TC 2.A.51) family.</text>
</comment>
<evidence type="ECO:0000256" key="1">
    <source>
        <dbReference type="ARBA" id="ARBA00004651"/>
    </source>
</evidence>
<feature type="transmembrane region" description="Helical" evidence="7">
    <location>
        <begin position="161"/>
        <end position="179"/>
    </location>
</feature>
<dbReference type="InterPro" id="IPR003370">
    <property type="entry name" value="Chromate_transpt"/>
</dbReference>
<proteinExistence type="inferred from homology"/>
<keyword evidence="6 7" id="KW-0472">Membrane</keyword>
<feature type="transmembrane region" description="Helical" evidence="7">
    <location>
        <begin position="80"/>
        <end position="103"/>
    </location>
</feature>
<keyword evidence="9" id="KW-1185">Reference proteome</keyword>
<dbReference type="HOGENOM" id="CLU_018106_1_2_14"/>
<protein>
    <submittedName>
        <fullName evidence="8">Chromate transporter</fullName>
    </submittedName>
</protein>
<dbReference type="FunCoup" id="A0A061AIA7">
    <property type="interactions" value="5"/>
</dbReference>
<dbReference type="GO" id="GO:0005886">
    <property type="term" value="C:plasma membrane"/>
    <property type="evidence" value="ECO:0007669"/>
    <property type="project" value="UniProtKB-SubCell"/>
</dbReference>
<evidence type="ECO:0000313" key="8">
    <source>
        <dbReference type="EMBL" id="CDR31341.1"/>
    </source>
</evidence>
<gene>
    <name evidence="8" type="primary">chrA3</name>
    <name evidence="8" type="ORF">Aocu_12680</name>
</gene>
<evidence type="ECO:0000256" key="3">
    <source>
        <dbReference type="ARBA" id="ARBA00022475"/>
    </source>
</evidence>
<keyword evidence="4 7" id="KW-0812">Transmembrane</keyword>
<keyword evidence="3" id="KW-1003">Cell membrane</keyword>